<proteinExistence type="predicted"/>
<name>A0A409XXU1_9AGAR</name>
<evidence type="ECO:0000313" key="1">
    <source>
        <dbReference type="EMBL" id="PPQ95584.1"/>
    </source>
</evidence>
<keyword evidence="2" id="KW-1185">Reference proteome</keyword>
<reference evidence="1 2" key="1">
    <citation type="journal article" date="2018" name="Evol. Lett.">
        <title>Horizontal gene cluster transfer increased hallucinogenic mushroom diversity.</title>
        <authorList>
            <person name="Reynolds H.T."/>
            <person name="Vijayakumar V."/>
            <person name="Gluck-Thaler E."/>
            <person name="Korotkin H.B."/>
            <person name="Matheny P.B."/>
            <person name="Slot J.C."/>
        </authorList>
    </citation>
    <scope>NUCLEOTIDE SEQUENCE [LARGE SCALE GENOMIC DNA]</scope>
    <source>
        <strain evidence="1 2">SRW20</strain>
    </source>
</reference>
<organism evidence="1 2">
    <name type="scientific">Gymnopilus dilepis</name>
    <dbReference type="NCBI Taxonomy" id="231916"/>
    <lineage>
        <taxon>Eukaryota</taxon>
        <taxon>Fungi</taxon>
        <taxon>Dikarya</taxon>
        <taxon>Basidiomycota</taxon>
        <taxon>Agaricomycotina</taxon>
        <taxon>Agaricomycetes</taxon>
        <taxon>Agaricomycetidae</taxon>
        <taxon>Agaricales</taxon>
        <taxon>Agaricineae</taxon>
        <taxon>Hymenogastraceae</taxon>
        <taxon>Gymnopilus</taxon>
    </lineage>
</organism>
<evidence type="ECO:0008006" key="3">
    <source>
        <dbReference type="Google" id="ProtNLM"/>
    </source>
</evidence>
<dbReference type="AlphaFoldDB" id="A0A409XXU1"/>
<accession>A0A409XXU1</accession>
<dbReference type="OrthoDB" id="3131709at2759"/>
<evidence type="ECO:0000313" key="2">
    <source>
        <dbReference type="Proteomes" id="UP000284706"/>
    </source>
</evidence>
<dbReference type="Proteomes" id="UP000284706">
    <property type="component" value="Unassembled WGS sequence"/>
</dbReference>
<gene>
    <name evidence="1" type="ORF">CVT26_008614</name>
</gene>
<sequence length="789" mass="87641">MITKTIKAIQRMLRGLVRRRTGVNAPTQAKPKYLRWKALSHRVKRAMTALTPFRFKFPTPNLPPPSVPVVVEVSSHTFTHGSRTLQQRKTSFPPANGGVLLPSSPTSSPVFLEEPLSAAQAPASPETSPLPVDPVQLSPMTLNDPVAHLPQMSSHLSVPSPLFTASYPEICSTTRAPSLGRQVPPSLFGVGEIQCPLSAIVTPASSEQPLSQTLLRAPKLRIIELPSIIDSDINHQVLPNHQHVPLFFSSNPLGLTIPPSLSAFPDELILLILQHLLSSSLSSSISTTPTHLLLHDVRHVSRRWRRLAESLIRPYLIITPDFFANANADLVAWYRRLQVGDEQQSRPVLDTIDFTVPAEPDRGSGGLDIFSQGLLRCRKAAVRVDPVLDVGIHVPYDNPDLREFSWESRVLGIRHHLAHVRLPFVKLRTEIPWWQLTVLNLNCPLSLKDCWEVMEAGRNTLREVSLLMVGYPLLSDVPDEEDSSISSPSIDDNDNEIVPLSRLISFAIQSHISIQPLLRRFTFPLLSSIHLRALPDHPLHDANVVEPMKISAELALPWSHLVELKLANESFRETVPVGRLLTKCEMLEKFSWGGSGGEFEVPDGRLDRRYTPRLKALDINCGEQEGEALLQLLESTSFRPSLETISLPKHSLLTSHFRLLFDRVTSIAIHQPMPLSQLISLLRLYQDTLISGDFTIGPGTISVLSALEIRLTRLSRLQLTSSTCLSKLWAILQADVIQNISLIYGQPLSFSVDDLQPLLASSGKTISSLDCNKDVGILPGYDRYDLTII</sequence>
<dbReference type="EMBL" id="NHYE01001421">
    <property type="protein sequence ID" value="PPQ95584.1"/>
    <property type="molecule type" value="Genomic_DNA"/>
</dbReference>
<dbReference type="InParanoid" id="A0A409XXU1"/>
<comment type="caution">
    <text evidence="1">The sequence shown here is derived from an EMBL/GenBank/DDBJ whole genome shotgun (WGS) entry which is preliminary data.</text>
</comment>
<protein>
    <recommendedName>
        <fullName evidence="3">F-box domain-containing protein</fullName>
    </recommendedName>
</protein>